<accession>A0A5C7J7U8</accession>
<dbReference type="EMBL" id="SSDS01000041">
    <property type="protein sequence ID" value="TXG77601.1"/>
    <property type="molecule type" value="Genomic_DNA"/>
</dbReference>
<evidence type="ECO:0000259" key="1">
    <source>
        <dbReference type="Pfam" id="PF18066"/>
    </source>
</evidence>
<dbReference type="Proteomes" id="UP000321026">
    <property type="component" value="Unassembled WGS sequence"/>
</dbReference>
<dbReference type="InterPro" id="IPR041270">
    <property type="entry name" value="Phage_ABA_S"/>
</dbReference>
<reference evidence="2 3" key="1">
    <citation type="submission" date="2018-09" db="EMBL/GenBank/DDBJ databases">
        <title>Metagenome Assembled Genomes from an Advanced Water Purification Facility.</title>
        <authorList>
            <person name="Stamps B.W."/>
            <person name="Spear J.R."/>
        </authorList>
    </citation>
    <scope>NUCLEOTIDE SEQUENCE [LARGE SCALE GENOMIC DNA]</scope>
    <source>
        <strain evidence="2">Bin_63_2</strain>
    </source>
</reference>
<sequence length="134" mass="15467">MNPGPELDRVIAEKIFGLEIKGKVQTGDEYELGLRWGREGYVYQKGPNLEELIPEYSTDIAAASELLEKIKQIECKEDRYAGPYIESNNGNFEWYLCYRWHELEYLNVSSKSLPHAICLFALKVIDETLNVPHI</sequence>
<organism evidence="2 3">
    <name type="scientific">Candidatus Dojkabacteria bacterium</name>
    <dbReference type="NCBI Taxonomy" id="2099670"/>
    <lineage>
        <taxon>Bacteria</taxon>
        <taxon>Candidatus Dojkabacteria</taxon>
    </lineage>
</organism>
<proteinExistence type="predicted"/>
<evidence type="ECO:0000313" key="2">
    <source>
        <dbReference type="EMBL" id="TXG77601.1"/>
    </source>
</evidence>
<dbReference type="Pfam" id="PF18066">
    <property type="entry name" value="Phage_ABA_S"/>
    <property type="match status" value="1"/>
</dbReference>
<dbReference type="Gene3D" id="3.30.2120.10">
    <property type="entry name" value="Bacillus phage protein-like"/>
    <property type="match status" value="1"/>
</dbReference>
<name>A0A5C7J7U8_9BACT</name>
<evidence type="ECO:0000313" key="3">
    <source>
        <dbReference type="Proteomes" id="UP000321026"/>
    </source>
</evidence>
<feature type="domain" description="Phage ABA sandwich" evidence="1">
    <location>
        <begin position="9"/>
        <end position="122"/>
    </location>
</feature>
<protein>
    <recommendedName>
        <fullName evidence="1">Phage ABA sandwich domain-containing protein</fullName>
    </recommendedName>
</protein>
<dbReference type="AlphaFoldDB" id="A0A5C7J7U8"/>
<gene>
    <name evidence="2" type="ORF">E6Q11_02410</name>
</gene>
<comment type="caution">
    <text evidence="2">The sequence shown here is derived from an EMBL/GenBank/DDBJ whole genome shotgun (WGS) entry which is preliminary data.</text>
</comment>
<dbReference type="InterPro" id="IPR028985">
    <property type="entry name" value="Bacillus_phage_prot-like"/>
</dbReference>